<accession>A0ABQ6MSV6</accession>
<feature type="compositionally biased region" description="Basic and acidic residues" evidence="1">
    <location>
        <begin position="228"/>
        <end position="238"/>
    </location>
</feature>
<keyword evidence="3" id="KW-1185">Reference proteome</keyword>
<feature type="region of interest" description="Disordered" evidence="1">
    <location>
        <begin position="103"/>
        <end position="174"/>
    </location>
</feature>
<evidence type="ECO:0000256" key="1">
    <source>
        <dbReference type="SAM" id="MobiDB-lite"/>
    </source>
</evidence>
<evidence type="ECO:0000313" key="3">
    <source>
        <dbReference type="Proteomes" id="UP001165060"/>
    </source>
</evidence>
<proteinExistence type="predicted"/>
<sequence>MSSSSSSSSRTPTLQEWTIRTEAVRGGGVTCKRCSVSIDVGQLSVRWRSPDGQRSLYHHPACLGIPAAVKIVNSNYSIGVDCDLTTEQVQRIKQDILAASEAGGGGAEAAAQEPASDSSGGDIDSGGDNNLFGGDDSSASLSPPRPGRPSASVDDRISLRTSTPSGKAAKCHKPVSEDSVMVFDASSRRYYHPGCVTKAVSSGVAASRAAVRAEDGVTEEEARRATADILGAHEEGGGAKRPRSAAGKMSGPGWAMETDSESDGGGGEAPASKRRHSVPKGWAANSDSEADADAGGPVPKGWAADSDSEADADTGGPAGCSLVTPPKGAPPPARAAHTLGQQVVSYQSRVLSLVERGVLPPGSLGESAKLMAQVVAFAAGE</sequence>
<feature type="region of interest" description="Disordered" evidence="1">
    <location>
        <begin position="228"/>
        <end position="335"/>
    </location>
</feature>
<feature type="compositionally biased region" description="Low complexity" evidence="1">
    <location>
        <begin position="108"/>
        <end position="128"/>
    </location>
</feature>
<dbReference type="EMBL" id="BRYB01001707">
    <property type="protein sequence ID" value="GMI31703.1"/>
    <property type="molecule type" value="Genomic_DNA"/>
</dbReference>
<dbReference type="Proteomes" id="UP001165060">
    <property type="component" value="Unassembled WGS sequence"/>
</dbReference>
<evidence type="ECO:0000313" key="2">
    <source>
        <dbReference type="EMBL" id="GMI31703.1"/>
    </source>
</evidence>
<comment type="caution">
    <text evidence="2">The sequence shown here is derived from an EMBL/GenBank/DDBJ whole genome shotgun (WGS) entry which is preliminary data.</text>
</comment>
<name>A0ABQ6MSV6_9STRA</name>
<gene>
    <name evidence="2" type="ORF">TeGR_g15264</name>
</gene>
<organism evidence="2 3">
    <name type="scientific">Tetraparma gracilis</name>
    <dbReference type="NCBI Taxonomy" id="2962635"/>
    <lineage>
        <taxon>Eukaryota</taxon>
        <taxon>Sar</taxon>
        <taxon>Stramenopiles</taxon>
        <taxon>Ochrophyta</taxon>
        <taxon>Bolidophyceae</taxon>
        <taxon>Parmales</taxon>
        <taxon>Triparmaceae</taxon>
        <taxon>Tetraparma</taxon>
    </lineage>
</organism>
<protein>
    <recommendedName>
        <fullName evidence="4">PARP-type domain-containing protein</fullName>
    </recommendedName>
</protein>
<reference evidence="2 3" key="1">
    <citation type="journal article" date="2023" name="Commun. Biol.">
        <title>Genome analysis of Parmales, the sister group of diatoms, reveals the evolutionary specialization of diatoms from phago-mixotrophs to photoautotrophs.</title>
        <authorList>
            <person name="Ban H."/>
            <person name="Sato S."/>
            <person name="Yoshikawa S."/>
            <person name="Yamada K."/>
            <person name="Nakamura Y."/>
            <person name="Ichinomiya M."/>
            <person name="Sato N."/>
            <person name="Blanc-Mathieu R."/>
            <person name="Endo H."/>
            <person name="Kuwata A."/>
            <person name="Ogata H."/>
        </authorList>
    </citation>
    <scope>NUCLEOTIDE SEQUENCE [LARGE SCALE GENOMIC DNA]</scope>
</reference>
<evidence type="ECO:0008006" key="4">
    <source>
        <dbReference type="Google" id="ProtNLM"/>
    </source>
</evidence>